<evidence type="ECO:0000256" key="9">
    <source>
        <dbReference type="SAM" id="Phobius"/>
    </source>
</evidence>
<dbReference type="PRINTS" id="PR01701">
    <property type="entry name" value="CD164ANTIGEN"/>
</dbReference>
<feature type="transmembrane region" description="Helical" evidence="9">
    <location>
        <begin position="123"/>
        <end position="144"/>
    </location>
</feature>
<evidence type="ECO:0000256" key="10">
    <source>
        <dbReference type="SAM" id="SignalP"/>
    </source>
</evidence>
<reference evidence="11" key="2">
    <citation type="submission" date="2021-03" db="UniProtKB">
        <authorList>
            <consortium name="Ensembl"/>
        </authorList>
    </citation>
    <scope>IDENTIFICATION</scope>
</reference>
<comment type="subcellular location">
    <subcellularLocation>
        <location evidence="1">Membrane</location>
        <topology evidence="1">Single-pass type I membrane protein</topology>
    </subcellularLocation>
</comment>
<organism evidence="11">
    <name type="scientific">Xenopus tropicalis</name>
    <name type="common">Western clawed frog</name>
    <name type="synonym">Silurana tropicalis</name>
    <dbReference type="NCBI Taxonomy" id="8364"/>
    <lineage>
        <taxon>Eukaryota</taxon>
        <taxon>Metazoa</taxon>
        <taxon>Chordata</taxon>
        <taxon>Craniata</taxon>
        <taxon>Vertebrata</taxon>
        <taxon>Euteleostomi</taxon>
        <taxon>Amphibia</taxon>
        <taxon>Batrachia</taxon>
        <taxon>Anura</taxon>
        <taxon>Pipoidea</taxon>
        <taxon>Pipidae</taxon>
        <taxon>Xenopodinae</taxon>
        <taxon>Xenopus</taxon>
        <taxon>Silurana</taxon>
    </lineage>
</organism>
<evidence type="ECO:0000256" key="3">
    <source>
        <dbReference type="ARBA" id="ARBA00022692"/>
    </source>
</evidence>
<evidence type="ECO:0000256" key="4">
    <source>
        <dbReference type="ARBA" id="ARBA00022729"/>
    </source>
</evidence>
<keyword evidence="3 9" id="KW-0812">Transmembrane</keyword>
<evidence type="ECO:0000256" key="1">
    <source>
        <dbReference type="ARBA" id="ARBA00004479"/>
    </source>
</evidence>
<protein>
    <submittedName>
        <fullName evidence="11">CD164 molecule</fullName>
    </submittedName>
</protein>
<gene>
    <name evidence="11" type="primary">cd164</name>
</gene>
<evidence type="ECO:0000256" key="2">
    <source>
        <dbReference type="ARBA" id="ARBA00005341"/>
    </source>
</evidence>
<dbReference type="InterPro" id="IPR007947">
    <property type="entry name" value="CD164_MGC24"/>
</dbReference>
<accession>A0A803JAV1</accession>
<dbReference type="Pfam" id="PF05283">
    <property type="entry name" value="MGC-24"/>
    <property type="match status" value="1"/>
</dbReference>
<reference evidence="11" key="1">
    <citation type="journal article" date="2010" name="Science">
        <title>The genome of the Western clawed frog Xenopus tropicalis.</title>
        <authorList>
            <person name="Hellsten U."/>
            <person name="Harland R.M."/>
            <person name="Gilchrist M.J."/>
            <person name="Hendrix D."/>
            <person name="Jurka J."/>
            <person name="Kapitonov V."/>
            <person name="Ovcharenko I."/>
            <person name="Putnam N.H."/>
            <person name="Shu S."/>
            <person name="Taher L."/>
            <person name="Blitz I.L."/>
            <person name="Blumberg B."/>
            <person name="Dichmann D.S."/>
            <person name="Dubchak I."/>
            <person name="Amaya E."/>
            <person name="Detter J.C."/>
            <person name="Fletcher R."/>
            <person name="Gerhard D.S."/>
            <person name="Goodstein D."/>
            <person name="Graves T."/>
            <person name="Grigoriev I.V."/>
            <person name="Grimwood J."/>
            <person name="Kawashima T."/>
            <person name="Lindquist E."/>
            <person name="Lucas S.M."/>
            <person name="Mead P.E."/>
            <person name="Mitros T."/>
            <person name="Ogino H."/>
            <person name="Ohta Y."/>
            <person name="Poliakov A.V."/>
            <person name="Pollet N."/>
            <person name="Robert J."/>
            <person name="Salamov A."/>
            <person name="Sater A.K."/>
            <person name="Schmutz J."/>
            <person name="Terry A."/>
            <person name="Vize P.D."/>
            <person name="Warren W.C."/>
            <person name="Wells D."/>
            <person name="Wills A."/>
            <person name="Wilson R.K."/>
            <person name="Zimmerman L.B."/>
            <person name="Zorn A.M."/>
            <person name="Grainger R."/>
            <person name="Grammer T."/>
            <person name="Khokha M.K."/>
            <person name="Richardson P.M."/>
            <person name="Rokhsar D.S."/>
        </authorList>
    </citation>
    <scope>NUCLEOTIDE SEQUENCE [LARGE SCALE GENOMIC DNA]</scope>
    <source>
        <strain evidence="11">Nigerian</strain>
    </source>
</reference>
<proteinExistence type="inferred from homology"/>
<keyword evidence="6 9" id="KW-0472">Membrane</keyword>
<dbReference type="PANTHER" id="PTHR11337:SF12">
    <property type="entry name" value="SIALOMUCIN CORE PROTEIN 24"/>
    <property type="match status" value="1"/>
</dbReference>
<name>A0A803JAV1_XENTR</name>
<dbReference type="Bgee" id="ENSXETG00000036865">
    <property type="expression patterns" value="Expressed in mesonephros and 24 other cell types or tissues"/>
</dbReference>
<dbReference type="GO" id="GO:0016020">
    <property type="term" value="C:membrane"/>
    <property type="evidence" value="ECO:0007669"/>
    <property type="project" value="UniProtKB-SubCell"/>
</dbReference>
<keyword evidence="4 10" id="KW-0732">Signal</keyword>
<evidence type="ECO:0000313" key="11">
    <source>
        <dbReference type="Ensembl" id="ENSXETP00000105030"/>
    </source>
</evidence>
<dbReference type="AlphaFoldDB" id="A0A803JAV1"/>
<evidence type="ECO:0000256" key="6">
    <source>
        <dbReference type="ARBA" id="ARBA00023136"/>
    </source>
</evidence>
<feature type="signal peptide" evidence="10">
    <location>
        <begin position="1"/>
        <end position="33"/>
    </location>
</feature>
<evidence type="ECO:0000256" key="8">
    <source>
        <dbReference type="SAM" id="MobiDB-lite"/>
    </source>
</evidence>
<feature type="compositionally biased region" description="Low complexity" evidence="8">
    <location>
        <begin position="94"/>
        <end position="111"/>
    </location>
</feature>
<evidence type="ECO:0000256" key="5">
    <source>
        <dbReference type="ARBA" id="ARBA00022989"/>
    </source>
</evidence>
<feature type="region of interest" description="Disordered" evidence="8">
    <location>
        <begin position="94"/>
        <end position="116"/>
    </location>
</feature>
<sequence>MKPSQLTWRRDLLLLVPGVLILLLSAFATAASAGCEEFKTCESCKNETSLNCSWVSCSNDSVDARCINETQNTRNCSATPCGAISPTSTAVTATSPAASTSTTPSSSTTIAPTPPSKKGTFDAASFIGGIVLVLGIQAVIFFLYKFCKAKDRNYHTL</sequence>
<dbReference type="PANTHER" id="PTHR11337">
    <property type="entry name" value="MUCIN/PORIMIN"/>
    <property type="match status" value="1"/>
</dbReference>
<keyword evidence="5 9" id="KW-1133">Transmembrane helix</keyword>
<comment type="similarity">
    <text evidence="2">Belongs to the CD164 family.</text>
</comment>
<dbReference type="PROSITE" id="PS51257">
    <property type="entry name" value="PROKAR_LIPOPROTEIN"/>
    <property type="match status" value="1"/>
</dbReference>
<dbReference type="Ensembl" id="ENSXETT00000121499">
    <property type="protein sequence ID" value="ENSXETP00000105030"/>
    <property type="gene ID" value="ENSXETG00000036865"/>
</dbReference>
<keyword evidence="7" id="KW-0325">Glycoprotein</keyword>
<evidence type="ECO:0000256" key="7">
    <source>
        <dbReference type="ARBA" id="ARBA00023180"/>
    </source>
</evidence>
<feature type="chain" id="PRO_5031537666" evidence="10">
    <location>
        <begin position="34"/>
        <end position="157"/>
    </location>
</feature>
<dbReference type="GeneTree" id="ENSGT00530000063929"/>